<feature type="compositionally biased region" description="Low complexity" evidence="2">
    <location>
        <begin position="248"/>
        <end position="267"/>
    </location>
</feature>
<gene>
    <name evidence="4" type="ORF">C7999DRAFT_15018</name>
</gene>
<dbReference type="InterPro" id="IPR057596">
    <property type="entry name" value="RDRP_core"/>
</dbReference>
<feature type="region of interest" description="Disordered" evidence="2">
    <location>
        <begin position="151"/>
        <end position="204"/>
    </location>
</feature>
<dbReference type="EC" id="2.7.7.48" evidence="1"/>
<evidence type="ECO:0000313" key="5">
    <source>
        <dbReference type="Proteomes" id="UP001303647"/>
    </source>
</evidence>
<reference evidence="4" key="2">
    <citation type="submission" date="2023-05" db="EMBL/GenBank/DDBJ databases">
        <authorList>
            <consortium name="Lawrence Berkeley National Laboratory"/>
            <person name="Steindorff A."/>
            <person name="Hensen N."/>
            <person name="Bonometti L."/>
            <person name="Westerberg I."/>
            <person name="Brannstrom I.O."/>
            <person name="Guillou S."/>
            <person name="Cros-Aarteil S."/>
            <person name="Calhoun S."/>
            <person name="Haridas S."/>
            <person name="Kuo A."/>
            <person name="Mondo S."/>
            <person name="Pangilinan J."/>
            <person name="Riley R."/>
            <person name="Labutti K."/>
            <person name="Andreopoulos B."/>
            <person name="Lipzen A."/>
            <person name="Chen C."/>
            <person name="Yanf M."/>
            <person name="Daum C."/>
            <person name="Ng V."/>
            <person name="Clum A."/>
            <person name="Ohm R."/>
            <person name="Martin F."/>
            <person name="Silar P."/>
            <person name="Natvig D."/>
            <person name="Lalanne C."/>
            <person name="Gautier V."/>
            <person name="Ament-Velasquez S.L."/>
            <person name="Kruys A."/>
            <person name="Hutchinson M.I."/>
            <person name="Powell A.J."/>
            <person name="Barry K."/>
            <person name="Miller A.N."/>
            <person name="Grigoriev I.V."/>
            <person name="Debuchy R."/>
            <person name="Gladieux P."/>
            <person name="Thoren M.H."/>
            <person name="Johannesson H."/>
        </authorList>
    </citation>
    <scope>NUCLEOTIDE SEQUENCE</scope>
    <source>
        <strain evidence="4">CBS 359.72</strain>
    </source>
</reference>
<dbReference type="EMBL" id="MU857664">
    <property type="protein sequence ID" value="KAK4246895.1"/>
    <property type="molecule type" value="Genomic_DNA"/>
</dbReference>
<protein>
    <recommendedName>
        <fullName evidence="1">RNA-dependent RNA polymerase</fullName>
        <ecNumber evidence="1">2.7.7.48</ecNumber>
    </recommendedName>
</protein>
<dbReference type="GO" id="GO:0003723">
    <property type="term" value="F:RNA binding"/>
    <property type="evidence" value="ECO:0007669"/>
    <property type="project" value="UniProtKB-KW"/>
</dbReference>
<feature type="region of interest" description="Disordered" evidence="2">
    <location>
        <begin position="232"/>
        <end position="310"/>
    </location>
</feature>
<comment type="similarity">
    <text evidence="1">Belongs to the RdRP family.</text>
</comment>
<accession>A0AAN7CS21</accession>
<feature type="compositionally biased region" description="Acidic residues" evidence="2">
    <location>
        <begin position="1362"/>
        <end position="1375"/>
    </location>
</feature>
<name>A0AAN7CS21_9PEZI</name>
<dbReference type="GO" id="GO:0031380">
    <property type="term" value="C:nuclear RNA-directed RNA polymerase complex"/>
    <property type="evidence" value="ECO:0007669"/>
    <property type="project" value="TreeGrafter"/>
</dbReference>
<feature type="compositionally biased region" description="Polar residues" evidence="2">
    <location>
        <begin position="270"/>
        <end position="279"/>
    </location>
</feature>
<dbReference type="GO" id="GO:0030422">
    <property type="term" value="P:siRNA processing"/>
    <property type="evidence" value="ECO:0007669"/>
    <property type="project" value="TreeGrafter"/>
</dbReference>
<reference evidence="4" key="1">
    <citation type="journal article" date="2023" name="Mol. Phylogenet. Evol.">
        <title>Genome-scale phylogeny and comparative genomics of the fungal order Sordariales.</title>
        <authorList>
            <person name="Hensen N."/>
            <person name="Bonometti L."/>
            <person name="Westerberg I."/>
            <person name="Brannstrom I.O."/>
            <person name="Guillou S."/>
            <person name="Cros-Aarteil S."/>
            <person name="Calhoun S."/>
            <person name="Haridas S."/>
            <person name="Kuo A."/>
            <person name="Mondo S."/>
            <person name="Pangilinan J."/>
            <person name="Riley R."/>
            <person name="LaButti K."/>
            <person name="Andreopoulos B."/>
            <person name="Lipzen A."/>
            <person name="Chen C."/>
            <person name="Yan M."/>
            <person name="Daum C."/>
            <person name="Ng V."/>
            <person name="Clum A."/>
            <person name="Steindorff A."/>
            <person name="Ohm R.A."/>
            <person name="Martin F."/>
            <person name="Silar P."/>
            <person name="Natvig D.O."/>
            <person name="Lalanne C."/>
            <person name="Gautier V."/>
            <person name="Ament-Velasquez S.L."/>
            <person name="Kruys A."/>
            <person name="Hutchinson M.I."/>
            <person name="Powell A.J."/>
            <person name="Barry K."/>
            <person name="Miller A.N."/>
            <person name="Grigoriev I.V."/>
            <person name="Debuchy R."/>
            <person name="Gladieux P."/>
            <person name="Hiltunen Thoren M."/>
            <person name="Johannesson H."/>
        </authorList>
    </citation>
    <scope>NUCLEOTIDE SEQUENCE</scope>
    <source>
        <strain evidence="4">CBS 359.72</strain>
    </source>
</reference>
<dbReference type="GO" id="GO:0003968">
    <property type="term" value="F:RNA-directed RNA polymerase activity"/>
    <property type="evidence" value="ECO:0007669"/>
    <property type="project" value="UniProtKB-KW"/>
</dbReference>
<organism evidence="4 5">
    <name type="scientific">Corynascus novoguineensis</name>
    <dbReference type="NCBI Taxonomy" id="1126955"/>
    <lineage>
        <taxon>Eukaryota</taxon>
        <taxon>Fungi</taxon>
        <taxon>Dikarya</taxon>
        <taxon>Ascomycota</taxon>
        <taxon>Pezizomycotina</taxon>
        <taxon>Sordariomycetes</taxon>
        <taxon>Sordariomycetidae</taxon>
        <taxon>Sordariales</taxon>
        <taxon>Chaetomiaceae</taxon>
        <taxon>Corynascus</taxon>
    </lineage>
</organism>
<keyword evidence="1" id="KW-0548">Nucleotidyltransferase</keyword>
<keyword evidence="5" id="KW-1185">Reference proteome</keyword>
<sequence>MIAHAGAAFPVTPDKTLRDRLAIEKVIQKLNDDYGLGIEIPDPTLTPNELRKLGAQNEQYARCDRIHRGIHFLYYQRGDVLEQALFSFFNEAKAASLRWVPKPYTNPGTLPSTNSPPKAQTAGQQYNLQSILISVIDNYKSHMIPALRLPKPSSTAVVASSSDESDPTSPKSASESPTSPSSKRSFDRDDDHETKRPRAKDFALHYPSSAQSVFTDALDNVPSRRRLGCAWSNWSPEHSRHDEEQGNSSDTATSSNSSSSKGSSHFSQVDVGQSSQTTLGGDLQDQNRHLATGNSTHSPPTSFDLPRRSAPHIPVIDLTDTVRCLPLRSSENCSPHSDSPRSNSVSPVKASTFLGDQRHEYSVIGKPSAIRSRLQNIWPKFPSWLRDAPLAVAWEITRICLHCEVDLEDSSLKYDPKWATSDMTSIWRSLAQLDVFRGKSSPERPSAEVFAAALKGFESRGNAVVMSAALEFNTKEHGPLLLLDMKPLRFDEGCRLTRRFGSDRFLEVLMPSPTAQNMPTIIKDRVRASEEIIQWLTQQPHFLVGRQWQAFYTKDAGYRKPAKEFKLGPEPKPTFKERVHFFAESGPNFPSIPIRSWRDIPTDTVQQRTQLQVSQMLDWLLQLERNQEQPYLKLFSRIQLGLSKTSPTVTFEPGEIIHHPSDILSPIGKVMNDGIGRMSRSVARKIRDVRGLSDIPSAVQGRMGSAKGMWLMDVTDSGDTDWIETYPSQRKWDCDDTERFHRTLEVRSVPSELKAASLNLQFLPVLEDRAKHKTAMRRVVSDRLLKDIEKQFEDQKAALKRPLQFRQWVNENSNNRSERVKHGQVPFLGGLPADKSEILSFLMNSGFNPRSQKYLWGLASDLQKQKCDTLITKLNIKIGRSAYIYMVVDFWGVLEENEVHLGFSSKFKDDLDDVSYTLLADCDVLVARSPAHFVSDVQKVRAVFKPELHALKDVIVFSAKGEIPLADKLSGGDYDGDRAWVCWDPEIVENFENAEMPVEPDLSAYLDKDKTTFEELVHQTGKTGHRSRHEAVYKMIDRSFQFAMQPNYLGICTNYKEKMCYHNNNVSNDAAVVLSSLVGKLVDQSKQGILFAAESWNQLRRDKFPGMMFLDDPAYKGNRWGGQGEPQHIIDYLKFSIAMPASNRELESFHKSMGSDKSSSTGMSEDAALDTWDSDLVIYYRHLKDLAQDEKSSSLKSLLDSLERAIRAVQLEWQRIMSSRDGTLSYPDKVKKVYAKWLEVDFASVNSVSSSEIDPKLAALLEQRYLADRGAGSTSYWALLKASTAFQMYHRLSTKFVWQMAGYQLAFIKAQVSSGAGGGMPVLVAPLMYAGLAADGRFVKQYVARLEGNGSEYHDVDGGSQESEEEYEIGDDANP</sequence>
<dbReference type="PANTHER" id="PTHR23079:SF14">
    <property type="entry name" value="RNA-DEPENDENT RNA POLYMERASE"/>
    <property type="match status" value="1"/>
</dbReference>
<keyword evidence="1" id="KW-0696">RNA-directed RNA polymerase</keyword>
<keyword evidence="1" id="KW-0808">Transferase</keyword>
<evidence type="ECO:0000256" key="1">
    <source>
        <dbReference type="RuleBase" id="RU363098"/>
    </source>
</evidence>
<feature type="domain" description="RDRP core" evidence="3">
    <location>
        <begin position="485"/>
        <end position="1137"/>
    </location>
</feature>
<dbReference type="Gene3D" id="1.10.8.790">
    <property type="entry name" value="RNA-dependent RNA polymerase, slab domain, helical subdomain-like"/>
    <property type="match status" value="1"/>
</dbReference>
<evidence type="ECO:0000313" key="4">
    <source>
        <dbReference type="EMBL" id="KAK4246895.1"/>
    </source>
</evidence>
<dbReference type="InterPro" id="IPR007855">
    <property type="entry name" value="RDRP"/>
</dbReference>
<dbReference type="PANTHER" id="PTHR23079">
    <property type="entry name" value="RNA-DEPENDENT RNA POLYMERASE"/>
    <property type="match status" value="1"/>
</dbReference>
<proteinExistence type="inferred from homology"/>
<feature type="compositionally biased region" description="Basic and acidic residues" evidence="2">
    <location>
        <begin position="184"/>
        <end position="203"/>
    </location>
</feature>
<comment type="caution">
    <text evidence="4">The sequence shown here is derived from an EMBL/GenBank/DDBJ whole genome shotgun (WGS) entry which is preliminary data.</text>
</comment>
<feature type="compositionally biased region" description="Low complexity" evidence="2">
    <location>
        <begin position="167"/>
        <end position="183"/>
    </location>
</feature>
<dbReference type="Pfam" id="PF05183">
    <property type="entry name" value="RdRP"/>
    <property type="match status" value="1"/>
</dbReference>
<comment type="catalytic activity">
    <reaction evidence="1">
        <text>RNA(n) + a ribonucleoside 5'-triphosphate = RNA(n+1) + diphosphate</text>
        <dbReference type="Rhea" id="RHEA:21248"/>
        <dbReference type="Rhea" id="RHEA-COMP:14527"/>
        <dbReference type="Rhea" id="RHEA-COMP:17342"/>
        <dbReference type="ChEBI" id="CHEBI:33019"/>
        <dbReference type="ChEBI" id="CHEBI:61557"/>
        <dbReference type="ChEBI" id="CHEBI:140395"/>
        <dbReference type="EC" id="2.7.7.48"/>
    </reaction>
</comment>
<evidence type="ECO:0000259" key="3">
    <source>
        <dbReference type="Pfam" id="PF05183"/>
    </source>
</evidence>
<feature type="compositionally biased region" description="Polar residues" evidence="2">
    <location>
        <begin position="292"/>
        <end position="301"/>
    </location>
</feature>
<keyword evidence="1" id="KW-0694">RNA-binding</keyword>
<feature type="compositionally biased region" description="Polar residues" evidence="2">
    <location>
        <begin position="152"/>
        <end position="162"/>
    </location>
</feature>
<dbReference type="Proteomes" id="UP001303647">
    <property type="component" value="Unassembled WGS sequence"/>
</dbReference>
<evidence type="ECO:0000256" key="2">
    <source>
        <dbReference type="SAM" id="MobiDB-lite"/>
    </source>
</evidence>
<feature type="region of interest" description="Disordered" evidence="2">
    <location>
        <begin position="1353"/>
        <end position="1375"/>
    </location>
</feature>